<dbReference type="CDD" id="cd00063">
    <property type="entry name" value="FN3"/>
    <property type="match status" value="1"/>
</dbReference>
<dbReference type="EMBL" id="JAIPUX010000439">
    <property type="protein sequence ID" value="KAH0627952.1"/>
    <property type="molecule type" value="Genomic_DNA"/>
</dbReference>
<name>A0ABQ7TEN1_PHRPL</name>
<comment type="subcellular location">
    <subcellularLocation>
        <location evidence="1">Membrane</location>
        <topology evidence="1">Single-pass type I membrane protein</topology>
    </subcellularLocation>
</comment>
<dbReference type="SMART" id="SM00060">
    <property type="entry name" value="FN3"/>
    <property type="match status" value="1"/>
</dbReference>
<feature type="domain" description="Fibronectin type-III" evidence="10">
    <location>
        <begin position="171"/>
        <end position="270"/>
    </location>
</feature>
<dbReference type="Proteomes" id="UP000826234">
    <property type="component" value="Unassembled WGS sequence"/>
</dbReference>
<keyword evidence="6" id="KW-1015">Disulfide bond</keyword>
<dbReference type="Pfam" id="PF25552">
    <property type="entry name" value="LIFR_D4"/>
    <property type="match status" value="1"/>
</dbReference>
<evidence type="ECO:0000256" key="9">
    <source>
        <dbReference type="SAM" id="MobiDB-lite"/>
    </source>
</evidence>
<evidence type="ECO:0000313" key="11">
    <source>
        <dbReference type="EMBL" id="KAH0627952.1"/>
    </source>
</evidence>
<gene>
    <name evidence="11" type="ORF">JD844_008548</name>
</gene>
<dbReference type="PROSITE" id="PS50853">
    <property type="entry name" value="FN3"/>
    <property type="match status" value="1"/>
</dbReference>
<keyword evidence="8" id="KW-0325">Glycoprotein</keyword>
<proteinExistence type="predicted"/>
<keyword evidence="4" id="KW-1133">Transmembrane helix</keyword>
<dbReference type="Pfam" id="PF00041">
    <property type="entry name" value="fn3"/>
    <property type="match status" value="1"/>
</dbReference>
<evidence type="ECO:0000256" key="6">
    <source>
        <dbReference type="ARBA" id="ARBA00023157"/>
    </source>
</evidence>
<feature type="region of interest" description="Disordered" evidence="9">
    <location>
        <begin position="271"/>
        <end position="348"/>
    </location>
</feature>
<dbReference type="PANTHER" id="PTHR23037">
    <property type="entry name" value="CYTOKINE RECEPTOR"/>
    <property type="match status" value="1"/>
</dbReference>
<comment type="caution">
    <text evidence="11">The sequence shown here is derived from an EMBL/GenBank/DDBJ whole genome shotgun (WGS) entry which is preliminary data.</text>
</comment>
<reference evidence="11 12" key="1">
    <citation type="journal article" date="2022" name="Gigascience">
        <title>A chromosome-level genome assembly and annotation of the desert horned lizard, Phrynosoma platyrhinos, provides insight into chromosomal rearrangements among reptiles.</title>
        <authorList>
            <person name="Koochekian N."/>
            <person name="Ascanio A."/>
            <person name="Farleigh K."/>
            <person name="Card D.C."/>
            <person name="Schield D.R."/>
            <person name="Castoe T.A."/>
            <person name="Jezkova T."/>
        </authorList>
    </citation>
    <scope>NUCLEOTIDE SEQUENCE [LARGE SCALE GENOMIC DNA]</scope>
    <source>
        <strain evidence="11">NK-2021</strain>
    </source>
</reference>
<dbReference type="InterPro" id="IPR003961">
    <property type="entry name" value="FN3_dom"/>
</dbReference>
<dbReference type="InterPro" id="IPR036116">
    <property type="entry name" value="FN3_sf"/>
</dbReference>
<accession>A0ABQ7TEN1</accession>
<evidence type="ECO:0000259" key="10">
    <source>
        <dbReference type="PROSITE" id="PS50853"/>
    </source>
</evidence>
<sequence length="348" mass="39698">MRKVHANQIIWKTKNVVVPKEQYCVINQTVSSVTFNDTSALVSPLTCNILVDGELEQNIYGIHIHLGFPPDKPENLSCIVIQTQKRRFVQTCTWEPGRDTFLNTNYTLKSRWPNKTFPDCIPKGTNNSCTSSSEAIFFVNLYVWVEAKNDLGEAESDHIEFDPVKYVKPLPPHNLSLNSGEFSTVLKLSWEDQFNEPPLHLKYKIRYRTIDSTSWTEVPPEDTASERTSFTIQELQPFTKYSFQLCCAVKYWSDYWSEWSEEVVGFTAEDRTSEDHTGLQANQFDPGESGTDEDRVSLQANRFDPGESGTDEEPRRAPSHLESQGPTRIKAGLQTNHFYPGDSGTDKH</sequence>
<evidence type="ECO:0000256" key="5">
    <source>
        <dbReference type="ARBA" id="ARBA00023136"/>
    </source>
</evidence>
<dbReference type="InterPro" id="IPR010457">
    <property type="entry name" value="IgC2-like_lig-bd"/>
</dbReference>
<keyword evidence="5" id="KW-0472">Membrane</keyword>
<dbReference type="SUPFAM" id="SSF49265">
    <property type="entry name" value="Fibronectin type III"/>
    <property type="match status" value="3"/>
</dbReference>
<protein>
    <recommendedName>
        <fullName evidence="10">Fibronectin type-III domain-containing protein</fullName>
    </recommendedName>
</protein>
<evidence type="ECO:0000256" key="4">
    <source>
        <dbReference type="ARBA" id="ARBA00022989"/>
    </source>
</evidence>
<dbReference type="PANTHER" id="PTHR23037:SF35">
    <property type="entry name" value="FIBRONECTIN TYPE-III DOMAIN-CONTAINING PROTEIN"/>
    <property type="match status" value="1"/>
</dbReference>
<evidence type="ECO:0000256" key="3">
    <source>
        <dbReference type="ARBA" id="ARBA00022729"/>
    </source>
</evidence>
<organism evidence="11 12">
    <name type="scientific">Phrynosoma platyrhinos</name>
    <name type="common">Desert horned lizard</name>
    <dbReference type="NCBI Taxonomy" id="52577"/>
    <lineage>
        <taxon>Eukaryota</taxon>
        <taxon>Metazoa</taxon>
        <taxon>Chordata</taxon>
        <taxon>Craniata</taxon>
        <taxon>Vertebrata</taxon>
        <taxon>Euteleostomi</taxon>
        <taxon>Lepidosauria</taxon>
        <taxon>Squamata</taxon>
        <taxon>Bifurcata</taxon>
        <taxon>Unidentata</taxon>
        <taxon>Episquamata</taxon>
        <taxon>Toxicofera</taxon>
        <taxon>Iguania</taxon>
        <taxon>Phrynosomatidae</taxon>
        <taxon>Phrynosomatinae</taxon>
        <taxon>Phrynosoma</taxon>
    </lineage>
</organism>
<keyword evidence="12" id="KW-1185">Reference proteome</keyword>
<dbReference type="Gene3D" id="2.60.40.10">
    <property type="entry name" value="Immunoglobulins"/>
    <property type="match status" value="3"/>
</dbReference>
<keyword evidence="2" id="KW-0812">Transmembrane</keyword>
<evidence type="ECO:0000256" key="2">
    <source>
        <dbReference type="ARBA" id="ARBA00022692"/>
    </source>
</evidence>
<evidence type="ECO:0000313" key="12">
    <source>
        <dbReference type="Proteomes" id="UP000826234"/>
    </source>
</evidence>
<keyword evidence="3" id="KW-0732">Signal</keyword>
<dbReference type="InterPro" id="IPR013783">
    <property type="entry name" value="Ig-like_fold"/>
</dbReference>
<evidence type="ECO:0000256" key="1">
    <source>
        <dbReference type="ARBA" id="ARBA00004479"/>
    </source>
</evidence>
<evidence type="ECO:0000256" key="8">
    <source>
        <dbReference type="ARBA" id="ARBA00023180"/>
    </source>
</evidence>
<keyword evidence="7" id="KW-0675">Receptor</keyword>
<evidence type="ECO:0000256" key="7">
    <source>
        <dbReference type="ARBA" id="ARBA00023170"/>
    </source>
</evidence>
<dbReference type="Pfam" id="PF06328">
    <property type="entry name" value="Lep_receptor_Ig"/>
    <property type="match status" value="1"/>
</dbReference>